<evidence type="ECO:0000256" key="1">
    <source>
        <dbReference type="SAM" id="MobiDB-lite"/>
    </source>
</evidence>
<dbReference type="EMBL" id="JAAMPC010000007">
    <property type="protein sequence ID" value="KAG2304809.1"/>
    <property type="molecule type" value="Genomic_DNA"/>
</dbReference>
<keyword evidence="3" id="KW-1185">Reference proteome</keyword>
<dbReference type="AlphaFoldDB" id="A0A8X7SIT0"/>
<sequence>MVQYSNCADPVESAARRERCRKAEELGEVEETAISMAKASLAIPPDSPRHEVTPPSLERIPISLRLGPPQQTEDNSDAAELQLSSQAKRRQNLQHVDPSIASPGRIPAVLRLGPQSDPEKESAELANSKAKRKPGRPPTRPKTQPRVQASPLKLTGSTVQKRKTTLPKVPISRRKTGAPATQSTKAGTSGKKEARDHLQHLMDQSKARTINL</sequence>
<organism evidence="2 3">
    <name type="scientific">Brassica carinata</name>
    <name type="common">Ethiopian mustard</name>
    <name type="synonym">Abyssinian cabbage</name>
    <dbReference type="NCBI Taxonomy" id="52824"/>
    <lineage>
        <taxon>Eukaryota</taxon>
        <taxon>Viridiplantae</taxon>
        <taxon>Streptophyta</taxon>
        <taxon>Embryophyta</taxon>
        <taxon>Tracheophyta</taxon>
        <taxon>Spermatophyta</taxon>
        <taxon>Magnoliopsida</taxon>
        <taxon>eudicotyledons</taxon>
        <taxon>Gunneridae</taxon>
        <taxon>Pentapetalae</taxon>
        <taxon>rosids</taxon>
        <taxon>malvids</taxon>
        <taxon>Brassicales</taxon>
        <taxon>Brassicaceae</taxon>
        <taxon>Brassiceae</taxon>
        <taxon>Brassica</taxon>
    </lineage>
</organism>
<evidence type="ECO:0000313" key="3">
    <source>
        <dbReference type="Proteomes" id="UP000886595"/>
    </source>
</evidence>
<feature type="compositionally biased region" description="Basic and acidic residues" evidence="1">
    <location>
        <begin position="190"/>
        <end position="206"/>
    </location>
</feature>
<proteinExistence type="predicted"/>
<gene>
    <name evidence="2" type="ORF">Bca52824_033460</name>
</gene>
<feature type="compositionally biased region" description="Basic residues" evidence="1">
    <location>
        <begin position="160"/>
        <end position="176"/>
    </location>
</feature>
<accession>A0A8X7SIT0</accession>
<feature type="region of interest" description="Disordered" evidence="1">
    <location>
        <begin position="37"/>
        <end position="212"/>
    </location>
</feature>
<reference evidence="2 3" key="1">
    <citation type="submission" date="2020-02" db="EMBL/GenBank/DDBJ databases">
        <authorList>
            <person name="Ma Q."/>
            <person name="Huang Y."/>
            <person name="Song X."/>
            <person name="Pei D."/>
        </authorList>
    </citation>
    <scope>NUCLEOTIDE SEQUENCE [LARGE SCALE GENOMIC DNA]</scope>
    <source>
        <strain evidence="2">Sxm20200214</strain>
        <tissue evidence="2">Leaf</tissue>
    </source>
</reference>
<dbReference type="Proteomes" id="UP000886595">
    <property type="component" value="Unassembled WGS sequence"/>
</dbReference>
<protein>
    <submittedName>
        <fullName evidence="2">Uncharacterized protein</fullName>
    </submittedName>
</protein>
<evidence type="ECO:0000313" key="2">
    <source>
        <dbReference type="EMBL" id="KAG2304809.1"/>
    </source>
</evidence>
<comment type="caution">
    <text evidence="2">The sequence shown here is derived from an EMBL/GenBank/DDBJ whole genome shotgun (WGS) entry which is preliminary data.</text>
</comment>
<name>A0A8X7SIT0_BRACI</name>